<name>A0A0L8FKX7_OCTBM</name>
<keyword evidence="1" id="KW-1133">Transmembrane helix</keyword>
<evidence type="ECO:0000313" key="3">
    <source>
        <dbReference type="EMBL" id="KOF65288.1"/>
    </source>
</evidence>
<dbReference type="AlphaFoldDB" id="A0A0L8FKX7"/>
<dbReference type="Pfam" id="PF01757">
    <property type="entry name" value="Acyl_transf_3"/>
    <property type="match status" value="1"/>
</dbReference>
<dbReference type="GO" id="GO:0016747">
    <property type="term" value="F:acyltransferase activity, transferring groups other than amino-acyl groups"/>
    <property type="evidence" value="ECO:0007669"/>
    <property type="project" value="InterPro"/>
</dbReference>
<protein>
    <recommendedName>
        <fullName evidence="2">Acyltransferase 3 domain-containing protein</fullName>
    </recommendedName>
</protein>
<keyword evidence="1" id="KW-0812">Transmembrane</keyword>
<feature type="transmembrane region" description="Helical" evidence="1">
    <location>
        <begin position="197"/>
        <end position="218"/>
    </location>
</feature>
<organism evidence="3">
    <name type="scientific">Octopus bimaculoides</name>
    <name type="common">California two-spotted octopus</name>
    <dbReference type="NCBI Taxonomy" id="37653"/>
    <lineage>
        <taxon>Eukaryota</taxon>
        <taxon>Metazoa</taxon>
        <taxon>Spiralia</taxon>
        <taxon>Lophotrochozoa</taxon>
        <taxon>Mollusca</taxon>
        <taxon>Cephalopoda</taxon>
        <taxon>Coleoidea</taxon>
        <taxon>Octopodiformes</taxon>
        <taxon>Octopoda</taxon>
        <taxon>Incirrata</taxon>
        <taxon>Octopodidae</taxon>
        <taxon>Octopus</taxon>
    </lineage>
</organism>
<reference evidence="3" key="1">
    <citation type="submission" date="2015-07" db="EMBL/GenBank/DDBJ databases">
        <title>MeaNS - Measles Nucleotide Surveillance Program.</title>
        <authorList>
            <person name="Tran T."/>
            <person name="Druce J."/>
        </authorList>
    </citation>
    <scope>NUCLEOTIDE SEQUENCE</scope>
    <source>
        <strain evidence="3">UCB-OBI-ISO-001</strain>
        <tissue evidence="3">Gonad</tissue>
    </source>
</reference>
<proteinExistence type="predicted"/>
<feature type="domain" description="Acyltransferase 3" evidence="2">
    <location>
        <begin position="23"/>
        <end position="352"/>
    </location>
</feature>
<feature type="non-terminal residue" evidence="3">
    <location>
        <position position="1"/>
    </location>
</feature>
<sequence>SLLTANPVPALQIIKGFAFQAIANALVSVDSFFLLSGLLVSYSTLRAMKANGGKMNWVYFYIHRFWRLTPPYMLLMMLYVPLFRYMGHGPFWPPQGIEKDFCKNSWYYNLFYINNFMPNASKNMCMGWSWYLANDMQFYWISPLIIIPLYKSAKLGHLVALLLLVAHFAVTAVIATLNHSSITLVSQDNNDDFDQIYIKPYTRIGPYLIGMLYGYHLYTDKTKKLLNGYISCVLWSMATISAVAVLYGVYNIQNGAVVSQAVSVFYITVHRTVWGLCLGWVIYACYTGYGGFVNTILSWKALIPLSRLTYTAYLIHPIVLFFYFLSQMYPTYATQINIVSITMATTRTLSLCAYVSECV</sequence>
<feature type="transmembrane region" description="Helical" evidence="1">
    <location>
        <begin position="230"/>
        <end position="252"/>
    </location>
</feature>
<keyword evidence="1" id="KW-0472">Membrane</keyword>
<feature type="transmembrane region" description="Helical" evidence="1">
    <location>
        <begin position="272"/>
        <end position="296"/>
    </location>
</feature>
<accession>A0A0L8FKX7</accession>
<feature type="transmembrane region" description="Helical" evidence="1">
    <location>
        <begin position="65"/>
        <end position="86"/>
    </location>
</feature>
<gene>
    <name evidence="3" type="ORF">OCBIM_22015999mg</name>
</gene>
<dbReference type="PANTHER" id="PTHR11161:SF0">
    <property type="entry name" value="O-ACYLTRANSFERASE LIKE PROTEIN"/>
    <property type="match status" value="1"/>
</dbReference>
<feature type="transmembrane region" description="Helical" evidence="1">
    <location>
        <begin position="308"/>
        <end position="325"/>
    </location>
</feature>
<feature type="transmembrane region" description="Helical" evidence="1">
    <location>
        <begin position="17"/>
        <end position="45"/>
    </location>
</feature>
<feature type="transmembrane region" description="Helical" evidence="1">
    <location>
        <begin position="128"/>
        <end position="150"/>
    </location>
</feature>
<dbReference type="InterPro" id="IPR052728">
    <property type="entry name" value="O2_lipid_transport_reg"/>
</dbReference>
<dbReference type="InterPro" id="IPR002656">
    <property type="entry name" value="Acyl_transf_3_dom"/>
</dbReference>
<evidence type="ECO:0000256" key="1">
    <source>
        <dbReference type="SAM" id="Phobius"/>
    </source>
</evidence>
<feature type="transmembrane region" description="Helical" evidence="1">
    <location>
        <begin position="157"/>
        <end position="177"/>
    </location>
</feature>
<dbReference type="PANTHER" id="PTHR11161">
    <property type="entry name" value="O-ACYLTRANSFERASE"/>
    <property type="match status" value="1"/>
</dbReference>
<dbReference type="EMBL" id="KQ429647">
    <property type="protein sequence ID" value="KOF65288.1"/>
    <property type="molecule type" value="Genomic_DNA"/>
</dbReference>
<dbReference type="OrthoDB" id="207378at2759"/>
<evidence type="ECO:0000259" key="2">
    <source>
        <dbReference type="Pfam" id="PF01757"/>
    </source>
</evidence>